<organism evidence="2 3">
    <name type="scientific">Calderihabitans maritimus</name>
    <dbReference type="NCBI Taxonomy" id="1246530"/>
    <lineage>
        <taxon>Bacteria</taxon>
        <taxon>Bacillati</taxon>
        <taxon>Bacillota</taxon>
        <taxon>Clostridia</taxon>
        <taxon>Neomoorellales</taxon>
        <taxon>Calderihabitantaceae</taxon>
        <taxon>Calderihabitans</taxon>
    </lineage>
</organism>
<name>A0A1Z5HUF0_9FIRM</name>
<comment type="caution">
    <text evidence="2">The sequence shown here is derived from an EMBL/GenBank/DDBJ whole genome shotgun (WGS) entry which is preliminary data.</text>
</comment>
<evidence type="ECO:0000256" key="1">
    <source>
        <dbReference type="SAM" id="Phobius"/>
    </source>
</evidence>
<feature type="transmembrane region" description="Helical" evidence="1">
    <location>
        <begin position="6"/>
        <end position="25"/>
    </location>
</feature>
<reference evidence="3" key="1">
    <citation type="journal article" date="2017" name="Appl. Environ. Microbiol.">
        <title>Genomic Analysis of Calderihabitans maritimus KKC1, a Thermophilic, Hydrogenogenic, Carboxydotrophic Bacterium Isolated from Marine Sediment.</title>
        <authorList>
            <person name="Omae K."/>
            <person name="Yoneda Y."/>
            <person name="Fukuyama Y."/>
            <person name="Yoshida T."/>
            <person name="Sako Y."/>
        </authorList>
    </citation>
    <scope>NUCLEOTIDE SEQUENCE [LARGE SCALE GENOMIC DNA]</scope>
    <source>
        <strain evidence="3">KKC1</strain>
    </source>
</reference>
<keyword evidence="3" id="KW-1185">Reference proteome</keyword>
<proteinExistence type="predicted"/>
<dbReference type="EMBL" id="BDGJ01000117">
    <property type="protein sequence ID" value="GAW93142.1"/>
    <property type="molecule type" value="Genomic_DNA"/>
</dbReference>
<dbReference type="AlphaFoldDB" id="A0A1Z5HUF0"/>
<keyword evidence="1" id="KW-1133">Transmembrane helix</keyword>
<dbReference type="Proteomes" id="UP000197032">
    <property type="component" value="Unassembled WGS sequence"/>
</dbReference>
<evidence type="ECO:0000313" key="2">
    <source>
        <dbReference type="EMBL" id="GAW93142.1"/>
    </source>
</evidence>
<sequence length="31" mass="3518">MKQVLWEGLLIMGFIIAGAVILYILTKKELL</sequence>
<keyword evidence="1" id="KW-0812">Transmembrane</keyword>
<gene>
    <name evidence="2" type="ORF">KKC1_22830</name>
</gene>
<accession>A0A1Z5HUF0</accession>
<evidence type="ECO:0000313" key="3">
    <source>
        <dbReference type="Proteomes" id="UP000197032"/>
    </source>
</evidence>
<keyword evidence="1" id="KW-0472">Membrane</keyword>
<protein>
    <submittedName>
        <fullName evidence="2">Uncharacterized protein</fullName>
    </submittedName>
</protein>